<keyword evidence="2" id="KW-0812">Transmembrane</keyword>
<feature type="coiled-coil region" evidence="1">
    <location>
        <begin position="1220"/>
        <end position="1251"/>
    </location>
</feature>
<dbReference type="STRING" id="537013.CLOSTMETH_03701"/>
<dbReference type="InterPro" id="IPR053161">
    <property type="entry name" value="Ulvan_degrading_GH"/>
</dbReference>
<evidence type="ECO:0000313" key="3">
    <source>
        <dbReference type="EMBL" id="EEG28698.1"/>
    </source>
</evidence>
<dbReference type="Gene3D" id="1.20.1270.90">
    <property type="entry name" value="AF1782-like"/>
    <property type="match status" value="3"/>
</dbReference>
<evidence type="ECO:0000313" key="4">
    <source>
        <dbReference type="Proteomes" id="UP000003340"/>
    </source>
</evidence>
<dbReference type="eggNOG" id="COG3250">
    <property type="taxonomic scope" value="Bacteria"/>
</dbReference>
<dbReference type="SUPFAM" id="SSF49785">
    <property type="entry name" value="Galactose-binding domain-like"/>
    <property type="match status" value="1"/>
</dbReference>
<dbReference type="Pfam" id="PF07554">
    <property type="entry name" value="FIVAR"/>
    <property type="match status" value="3"/>
</dbReference>
<gene>
    <name evidence="3" type="ORF">CLOSTMETH_03701</name>
</gene>
<keyword evidence="2" id="KW-0472">Membrane</keyword>
<dbReference type="PANTHER" id="PTHR36848">
    <property type="entry name" value="DNA-BINDING PROTEIN (PUTATIVE SECRETED PROTEIN)-RELATED"/>
    <property type="match status" value="1"/>
</dbReference>
<dbReference type="eggNOG" id="COG1196">
    <property type="taxonomic scope" value="Bacteria"/>
</dbReference>
<name>C0EIK6_9FIRM</name>
<protein>
    <submittedName>
        <fullName evidence="3">Gram-positive signal peptide protein, YSIRK family</fullName>
    </submittedName>
</protein>
<proteinExistence type="predicted"/>
<evidence type="ECO:0000256" key="2">
    <source>
        <dbReference type="SAM" id="Phobius"/>
    </source>
</evidence>
<feature type="transmembrane region" description="Helical" evidence="2">
    <location>
        <begin position="1286"/>
        <end position="1305"/>
    </location>
</feature>
<dbReference type="EMBL" id="ACEC01000127">
    <property type="protein sequence ID" value="EEG28698.1"/>
    <property type="molecule type" value="Genomic_DNA"/>
</dbReference>
<dbReference type="HOGENOM" id="CLU_003772_0_1_9"/>
<dbReference type="PANTHER" id="PTHR36848:SF2">
    <property type="entry name" value="SECRETED PROTEIN"/>
    <property type="match status" value="1"/>
</dbReference>
<dbReference type="Proteomes" id="UP000003340">
    <property type="component" value="Unassembled WGS sequence"/>
</dbReference>
<keyword evidence="1" id="KW-0175">Coiled coil</keyword>
<reference evidence="3 4" key="1">
    <citation type="submission" date="2009-01" db="EMBL/GenBank/DDBJ databases">
        <authorList>
            <person name="Fulton L."/>
            <person name="Clifton S."/>
            <person name="Fulton B."/>
            <person name="Xu J."/>
            <person name="Minx P."/>
            <person name="Pepin K.H."/>
            <person name="Johnson M."/>
            <person name="Bhonagiri V."/>
            <person name="Nash W.E."/>
            <person name="Mardis E.R."/>
            <person name="Wilson R.K."/>
        </authorList>
    </citation>
    <scope>NUCLEOTIDE SEQUENCE [LARGE SCALE GENOMIC DNA]</scope>
    <source>
        <strain evidence="3 4">DSM 5476</strain>
    </source>
</reference>
<dbReference type="Gene3D" id="2.60.120.260">
    <property type="entry name" value="Galactose-binding domain-like"/>
    <property type="match status" value="1"/>
</dbReference>
<keyword evidence="4" id="KW-1185">Reference proteome</keyword>
<comment type="caution">
    <text evidence="3">The sequence shown here is derived from an EMBL/GenBank/DDBJ whole genome shotgun (WGS) entry which is preliminary data.</text>
</comment>
<dbReference type="Pfam" id="PF17132">
    <property type="entry name" value="Glyco_hydro_106"/>
    <property type="match status" value="1"/>
</dbReference>
<organism evidence="3 4">
    <name type="scientific">[Clostridium] methylpentosum DSM 5476</name>
    <dbReference type="NCBI Taxonomy" id="537013"/>
    <lineage>
        <taxon>Bacteria</taxon>
        <taxon>Bacillati</taxon>
        <taxon>Bacillota</taxon>
        <taxon>Clostridia</taxon>
        <taxon>Eubacteriales</taxon>
        <taxon>Oscillospiraceae</taxon>
        <taxon>Oscillospiraceae incertae sedis</taxon>
    </lineage>
</organism>
<evidence type="ECO:0000256" key="1">
    <source>
        <dbReference type="SAM" id="Coils"/>
    </source>
</evidence>
<dbReference type="InterPro" id="IPR008979">
    <property type="entry name" value="Galactose-bd-like_sf"/>
</dbReference>
<reference evidence="3 4" key="2">
    <citation type="submission" date="2009-02" db="EMBL/GenBank/DDBJ databases">
        <title>Draft genome sequence of Clostridium methylpentosum (DSM 5476).</title>
        <authorList>
            <person name="Sudarsanam P."/>
            <person name="Ley R."/>
            <person name="Guruge J."/>
            <person name="Turnbaugh P.J."/>
            <person name="Mahowald M."/>
            <person name="Liep D."/>
            <person name="Gordon J."/>
        </authorList>
    </citation>
    <scope>NUCLEOTIDE SEQUENCE [LARGE SCALE GENOMIC DNA]</scope>
    <source>
        <strain evidence="3 4">DSM 5476</strain>
    </source>
</reference>
<keyword evidence="2" id="KW-1133">Transmembrane helix</keyword>
<sequence>MVLLWYYELTHSDVNNRKKREEYFMKRLKKGLAALIAVLLAASSLMTALPVSAQSAEPSQFATEFASPTGNQAKLKARYWMPGAWAASSQEGLDEIHRELKEIADAGYGGIELADVRSLTKTEQQTLEEGNENGSYLYGSKNWQIVLQTVLEAAKENGLQVDLTLSAYWPVASNEITPNDDAAAKELTYGIQKLAPGESYSGVISPVSVTNNFDVIENELQGVYAAKLTNEGTTKVIQGMFNSNPVDRVQYTLDADTYENLTETEAVNKDTAEVTFTNNTEDTYVLITVYSRGTGQNIDGTYQYMDYTDKTEGTGKSCWVVDHLSQDGAEIITNYLDNTLFNDEIKALLKEVGGYFFEDSLELKGLTPWSAHMLDEFESNCGYQVSDYLPFVMGLDKSENYQDKQAIFILDEDEDKMVDRLRADYIDTLSDMIIDNRIQTFSNWANETYGMGYRMQAYGGIVDSGKASAYIDIPEGEPLTFTNESDRYRAMAAGRDMGGKELLSNEIGASFTYGSCYGYPYDDLLATMNKNMAAGVNQNMLHGYSYAFSPEAQWPGYHAFGTGTSGPWSSRMPSWVNINNITGYLARTQYVLQQGVQKTDIAIYRQEYNASIWQKGVTRFYYDDGELAGAGYSYQFFSRGLFELDSAKVSGGVLNEAGPGYKAMIIDNAANKQSDNIDAIPSDVAQSLVEYAQDGLPLVFIGNMPSRSLYGEDSDQIVLDAMAQLKEMYNVVCVDSYDAVPAALASLGVTPDAAFSAPAEGVETVHRSDANADYYYFYNDSTNSDATVQVTLTGEGVPCQLNTWTGEILPLSEYTATEDGYLVNVDIAARGTTIIGLASPEYFGVEAPADHATDATVETYYQDGKLIAKVNENGDYQVNMQDGSRFSGTVSDVPAEVSIDEWNLSVEKWSAGDNSAVNPLDTKKETIEVGTTAALPWSEIGALGADVSGIGRYTATFTLDSTASGELGAMLYLEDLSDTYNITINGHKLNGCDQIDYKIDLGSYVQPGENTITIEVASLLSNAVGKSTPSGLMGEVQIVPYVSVALEPSDADKTILNKVIAYAEAQKADPSFDNVILDVQTSFTAALDAAKEVAANAAAGQSEVDQAWTTLMTEIHKLGFVRGDKTSLGQLIALANSYNDNIDRYTPSTAAVFVPALTAAQATYDDGNAMQGDVEKAEAELLDAMMALRYRADKSVLEAVLAQASKIDTAQYTAESVAAFNEASAKAEAVNNNADATQQEVNEAADNLQAAIDGLVAASTGTSSVSVEGDNTLTIGNGNAKTGETAPIAAVAVVIGLAAVSLLGAKKRK</sequence>
<accession>C0EIK6</accession>